<feature type="transmembrane region" description="Helical" evidence="1">
    <location>
        <begin position="179"/>
        <end position="201"/>
    </location>
</feature>
<evidence type="ECO:0000313" key="3">
    <source>
        <dbReference type="Proteomes" id="UP000095210"/>
    </source>
</evidence>
<dbReference type="KEGG" id="ahm:TL08_16140"/>
<protein>
    <submittedName>
        <fullName evidence="2">Uncharacterized protein</fullName>
    </submittedName>
</protein>
<dbReference type="EMBL" id="CP014859">
    <property type="protein sequence ID" value="AOS64028.1"/>
    <property type="molecule type" value="Genomic_DNA"/>
</dbReference>
<keyword evidence="1" id="KW-0472">Membrane</keyword>
<evidence type="ECO:0000313" key="2">
    <source>
        <dbReference type="EMBL" id="AOS64028.1"/>
    </source>
</evidence>
<organism evidence="2 3">
    <name type="scientific">Actinoalloteichus hymeniacidonis</name>
    <dbReference type="NCBI Taxonomy" id="340345"/>
    <lineage>
        <taxon>Bacteria</taxon>
        <taxon>Bacillati</taxon>
        <taxon>Actinomycetota</taxon>
        <taxon>Actinomycetes</taxon>
        <taxon>Pseudonocardiales</taxon>
        <taxon>Pseudonocardiaceae</taxon>
        <taxon>Actinoalloteichus</taxon>
    </lineage>
</organism>
<accession>A0AAC9HRI9</accession>
<dbReference type="Proteomes" id="UP000095210">
    <property type="component" value="Chromosome"/>
</dbReference>
<dbReference type="AlphaFoldDB" id="A0AAC9HRI9"/>
<keyword evidence="3" id="KW-1185">Reference proteome</keyword>
<evidence type="ECO:0000256" key="1">
    <source>
        <dbReference type="SAM" id="Phobius"/>
    </source>
</evidence>
<proteinExistence type="predicted"/>
<keyword evidence="1" id="KW-0812">Transmembrane</keyword>
<dbReference type="RefSeq" id="WP_069850076.1">
    <property type="nucleotide sequence ID" value="NZ_CP014859.1"/>
</dbReference>
<sequence length="312" mass="33333">MRRLRRLITAPFAFALAGCLLLTGWALWSDGIFDGPIAGQVRESSVYADPGIDLDQQAAERVIGNRRLVVVMLEPGADLAEACDSIGTVADGNVGLILSPETGPDPVFDRYGCSLIPGYDDENFGKAFAADMTIANGVAGFVDRPIDALKVVAVNYDTLVKAGTVPDGPRSFSPSLPRYLAAAAAIAAVLIGTTTIYVFSYRAGRIAAARRARREAATDSRSVLSAGAAGLAQQIIELDRRYQPRISQSGAYQGRPRQGSFEFEYPRLAADYGKLLESIQKADSLGGRETDDIADRIGALSQRATRLADKTE</sequence>
<name>A0AAC9HRI9_9PSEU</name>
<reference evidence="3" key="1">
    <citation type="submission" date="2016-03" db="EMBL/GenBank/DDBJ databases">
        <title>Complete genome sequence of the type strain Actinoalloteichus hymeniacidonis DSM 45092.</title>
        <authorList>
            <person name="Schaffert L."/>
            <person name="Albersmeier A."/>
            <person name="Winkler A."/>
            <person name="Kalinowski J."/>
            <person name="Zotchev S."/>
            <person name="Ruckert C."/>
        </authorList>
    </citation>
    <scope>NUCLEOTIDE SEQUENCE [LARGE SCALE GENOMIC DNA]</scope>
    <source>
        <strain evidence="3">HPA177(T) (DSM 45092(T))</strain>
    </source>
</reference>
<keyword evidence="1" id="KW-1133">Transmembrane helix</keyword>
<dbReference type="PROSITE" id="PS51257">
    <property type="entry name" value="PROKAR_LIPOPROTEIN"/>
    <property type="match status" value="1"/>
</dbReference>
<gene>
    <name evidence="2" type="ORF">TL08_16140</name>
</gene>